<organism evidence="1">
    <name type="scientific">Bifidobacterium breve</name>
    <dbReference type="NCBI Taxonomy" id="1685"/>
    <lineage>
        <taxon>Bacteria</taxon>
        <taxon>Bacillati</taxon>
        <taxon>Actinomycetota</taxon>
        <taxon>Actinomycetes</taxon>
        <taxon>Bifidobacteriales</taxon>
        <taxon>Bifidobacteriaceae</taxon>
        <taxon>Bifidobacterium</taxon>
    </lineage>
</organism>
<protein>
    <submittedName>
        <fullName evidence="1">Uncharacterized protein</fullName>
    </submittedName>
</protein>
<dbReference type="RefSeq" id="WP_196332486.1">
    <property type="nucleotide sequence ID" value="NZ_CACRSN010000009.1"/>
</dbReference>
<dbReference type="AlphaFoldDB" id="A0A6N2SZJ7"/>
<gene>
    <name evidence="1" type="ORF">BBLFYP81_01152</name>
</gene>
<sequence>MVLRIDEAELRVRLFEHKEQIGFGPIANGVVIIIEGLFLHSCCSHIWTRPNFSRIAPCIEHYLHILWSMEFDYCLQK</sequence>
<name>A0A6N2SZJ7_BIFBR</name>
<accession>A0A6N2SZJ7</accession>
<proteinExistence type="predicted"/>
<dbReference type="EMBL" id="CACRSN010000009">
    <property type="protein sequence ID" value="VYS98614.1"/>
    <property type="molecule type" value="Genomic_DNA"/>
</dbReference>
<reference evidence="1" key="1">
    <citation type="submission" date="2019-11" db="EMBL/GenBank/DDBJ databases">
        <authorList>
            <person name="Feng L."/>
        </authorList>
    </citation>
    <scope>NUCLEOTIDE SEQUENCE</scope>
    <source>
        <strain evidence="1">BbreveLFYP81</strain>
    </source>
</reference>
<evidence type="ECO:0000313" key="1">
    <source>
        <dbReference type="EMBL" id="VYS98614.1"/>
    </source>
</evidence>